<name>A0A918YSH3_9ACTN</name>
<dbReference type="InterPro" id="IPR006015">
    <property type="entry name" value="Universal_stress_UspA"/>
</dbReference>
<evidence type="ECO:0000256" key="1">
    <source>
        <dbReference type="ARBA" id="ARBA00008791"/>
    </source>
</evidence>
<dbReference type="EMBL" id="BMVG01000041">
    <property type="protein sequence ID" value="GHE13492.1"/>
    <property type="molecule type" value="Genomic_DNA"/>
</dbReference>
<evidence type="ECO:0000313" key="3">
    <source>
        <dbReference type="EMBL" id="GHE13492.1"/>
    </source>
</evidence>
<reference evidence="3" key="2">
    <citation type="submission" date="2020-09" db="EMBL/GenBank/DDBJ databases">
        <authorList>
            <person name="Sun Q."/>
            <person name="Ohkuma M."/>
        </authorList>
    </citation>
    <scope>NUCLEOTIDE SEQUENCE</scope>
    <source>
        <strain evidence="3">JCM 4714</strain>
    </source>
</reference>
<dbReference type="SUPFAM" id="SSF52402">
    <property type="entry name" value="Adenine nucleotide alpha hydrolases-like"/>
    <property type="match status" value="1"/>
</dbReference>
<dbReference type="AlphaFoldDB" id="A0A918YSH3"/>
<proteinExistence type="inferred from homology"/>
<dbReference type="Gene3D" id="3.40.50.620">
    <property type="entry name" value="HUPs"/>
    <property type="match status" value="1"/>
</dbReference>
<sequence>MIVVRGDRAGLAGMHERILLGVGEADTCAEAVRFAFREAELRGCILDVVRAWRRPVYDVSGDRLSAAGPAEEYGRRAAALLDAQLEPVSAAYPHVRTRPATVEGPAGKILVDRSAAADLVITGARRRTGHFGLQLGRASHTLLHHAQSPVAVVPQRH</sequence>
<organism evidence="3 4">
    <name type="scientific">Streptomyces alanosinicus</name>
    <dbReference type="NCBI Taxonomy" id="68171"/>
    <lineage>
        <taxon>Bacteria</taxon>
        <taxon>Bacillati</taxon>
        <taxon>Actinomycetota</taxon>
        <taxon>Actinomycetes</taxon>
        <taxon>Kitasatosporales</taxon>
        <taxon>Streptomycetaceae</taxon>
        <taxon>Streptomyces</taxon>
    </lineage>
</organism>
<evidence type="ECO:0000313" key="4">
    <source>
        <dbReference type="Proteomes" id="UP000655443"/>
    </source>
</evidence>
<comment type="similarity">
    <text evidence="1">Belongs to the universal stress protein A family.</text>
</comment>
<dbReference type="InterPro" id="IPR006016">
    <property type="entry name" value="UspA"/>
</dbReference>
<dbReference type="Pfam" id="PF00582">
    <property type="entry name" value="Usp"/>
    <property type="match status" value="1"/>
</dbReference>
<feature type="domain" description="UspA" evidence="2">
    <location>
        <begin position="14"/>
        <end position="154"/>
    </location>
</feature>
<gene>
    <name evidence="3" type="ORF">GCM10010339_80630</name>
</gene>
<dbReference type="Proteomes" id="UP000655443">
    <property type="component" value="Unassembled WGS sequence"/>
</dbReference>
<protein>
    <recommendedName>
        <fullName evidence="2">UspA domain-containing protein</fullName>
    </recommendedName>
</protein>
<dbReference type="InterPro" id="IPR014729">
    <property type="entry name" value="Rossmann-like_a/b/a_fold"/>
</dbReference>
<evidence type="ECO:0000259" key="2">
    <source>
        <dbReference type="Pfam" id="PF00582"/>
    </source>
</evidence>
<keyword evidence="4" id="KW-1185">Reference proteome</keyword>
<dbReference type="PRINTS" id="PR01438">
    <property type="entry name" value="UNVRSLSTRESS"/>
</dbReference>
<accession>A0A918YSH3</accession>
<reference evidence="3" key="1">
    <citation type="journal article" date="2014" name="Int. J. Syst. Evol. Microbiol.">
        <title>Complete genome sequence of Corynebacterium casei LMG S-19264T (=DSM 44701T), isolated from a smear-ripened cheese.</title>
        <authorList>
            <consortium name="US DOE Joint Genome Institute (JGI-PGF)"/>
            <person name="Walter F."/>
            <person name="Albersmeier A."/>
            <person name="Kalinowski J."/>
            <person name="Ruckert C."/>
        </authorList>
    </citation>
    <scope>NUCLEOTIDE SEQUENCE</scope>
    <source>
        <strain evidence="3">JCM 4714</strain>
    </source>
</reference>
<comment type="caution">
    <text evidence="3">The sequence shown here is derived from an EMBL/GenBank/DDBJ whole genome shotgun (WGS) entry which is preliminary data.</text>
</comment>